<evidence type="ECO:0000256" key="1">
    <source>
        <dbReference type="SAM" id="MobiDB-lite"/>
    </source>
</evidence>
<comment type="caution">
    <text evidence="3">The sequence shown here is derived from an EMBL/GenBank/DDBJ whole genome shotgun (WGS) entry which is preliminary data.</text>
</comment>
<feature type="compositionally biased region" description="Polar residues" evidence="1">
    <location>
        <begin position="7"/>
        <end position="26"/>
    </location>
</feature>
<proteinExistence type="predicted"/>
<feature type="transmembrane region" description="Helical" evidence="2">
    <location>
        <begin position="128"/>
        <end position="147"/>
    </location>
</feature>
<protein>
    <recommendedName>
        <fullName evidence="5">Gram-positive cocci surface proteins LPxTG domain-containing protein</fullName>
    </recommendedName>
</protein>
<keyword evidence="4" id="KW-1185">Reference proteome</keyword>
<organism evidence="3 4">
    <name type="scientific">Flectobacillus roseus</name>
    <dbReference type="NCBI Taxonomy" id="502259"/>
    <lineage>
        <taxon>Bacteria</taxon>
        <taxon>Pseudomonadati</taxon>
        <taxon>Bacteroidota</taxon>
        <taxon>Cytophagia</taxon>
        <taxon>Cytophagales</taxon>
        <taxon>Flectobacillaceae</taxon>
        <taxon>Flectobacillus</taxon>
    </lineage>
</organism>
<evidence type="ECO:0000256" key="2">
    <source>
        <dbReference type="SAM" id="Phobius"/>
    </source>
</evidence>
<keyword evidence="2" id="KW-0812">Transmembrane</keyword>
<evidence type="ECO:0000313" key="3">
    <source>
        <dbReference type="EMBL" id="MDI9857939.1"/>
    </source>
</evidence>
<dbReference type="Proteomes" id="UP001236507">
    <property type="component" value="Unassembled WGS sequence"/>
</dbReference>
<dbReference type="EMBL" id="JASHIF010000002">
    <property type="protein sequence ID" value="MDI9857939.1"/>
    <property type="molecule type" value="Genomic_DNA"/>
</dbReference>
<evidence type="ECO:0000313" key="4">
    <source>
        <dbReference type="Proteomes" id="UP001236507"/>
    </source>
</evidence>
<sequence>MKKTAKDTSQGLDTSKTDSSNQTNTDKNGKTKVGQAISNIWGGIKGIFTGKTPNPVSANGTTLQVKDNQGNVIAQKETNTNWGGVLAGVGLLFTSIFPNAINQDSNLNNQQPDPNVQQQQLQRTGQNILWIVGLAIVGIGTAIFIYFKKKDD</sequence>
<feature type="region of interest" description="Disordered" evidence="1">
    <location>
        <begin position="1"/>
        <end position="31"/>
    </location>
</feature>
<reference evidence="3 4" key="1">
    <citation type="submission" date="2023-05" db="EMBL/GenBank/DDBJ databases">
        <title>Novel species of genus Flectobacillus isolated from stream in China.</title>
        <authorList>
            <person name="Lu H."/>
        </authorList>
    </citation>
    <scope>NUCLEOTIDE SEQUENCE [LARGE SCALE GENOMIC DNA]</scope>
    <source>
        <strain evidence="3 4">KCTC 42575</strain>
    </source>
</reference>
<keyword evidence="2" id="KW-0472">Membrane</keyword>
<gene>
    <name evidence="3" type="ORF">QM524_01835</name>
</gene>
<dbReference type="RefSeq" id="WP_283343215.1">
    <property type="nucleotide sequence ID" value="NZ_JASHIF010000002.1"/>
</dbReference>
<evidence type="ECO:0008006" key="5">
    <source>
        <dbReference type="Google" id="ProtNLM"/>
    </source>
</evidence>
<keyword evidence="2" id="KW-1133">Transmembrane helix</keyword>
<accession>A0ABT6Y301</accession>
<name>A0ABT6Y301_9BACT</name>